<evidence type="ECO:0000313" key="2">
    <source>
        <dbReference type="Proteomes" id="UP000035444"/>
    </source>
</evidence>
<comment type="caution">
    <text evidence="1">The sequence shown here is derived from an EMBL/GenBank/DDBJ whole genome shotgun (WGS) entry which is preliminary data.</text>
</comment>
<dbReference type="STRING" id="1489064.WH96_08940"/>
<organism evidence="1 2">
    <name type="scientific">Kiloniella spongiae</name>
    <dbReference type="NCBI Taxonomy" id="1489064"/>
    <lineage>
        <taxon>Bacteria</taxon>
        <taxon>Pseudomonadati</taxon>
        <taxon>Pseudomonadota</taxon>
        <taxon>Alphaproteobacteria</taxon>
        <taxon>Rhodospirillales</taxon>
        <taxon>Kiloniellaceae</taxon>
        <taxon>Kiloniella</taxon>
    </lineage>
</organism>
<keyword evidence="2" id="KW-1185">Reference proteome</keyword>
<protein>
    <submittedName>
        <fullName evidence="1">Uncharacterized protein</fullName>
    </submittedName>
</protein>
<dbReference type="Proteomes" id="UP000035444">
    <property type="component" value="Unassembled WGS sequence"/>
</dbReference>
<reference evidence="1 2" key="1">
    <citation type="submission" date="2015-03" db="EMBL/GenBank/DDBJ databases">
        <title>Genome Sequence of Kiloniella spongiae MEBiC09566, isolated from a marine sponge.</title>
        <authorList>
            <person name="Shao Z."/>
            <person name="Wang L."/>
            <person name="Li X."/>
        </authorList>
    </citation>
    <scope>NUCLEOTIDE SEQUENCE [LARGE SCALE GENOMIC DNA]</scope>
    <source>
        <strain evidence="1 2">MEBiC09566</strain>
    </source>
</reference>
<gene>
    <name evidence="1" type="ORF">WH96_08940</name>
</gene>
<evidence type="ECO:0000313" key="1">
    <source>
        <dbReference type="EMBL" id="KLN60626.1"/>
    </source>
</evidence>
<dbReference type="EMBL" id="LAQL01000006">
    <property type="protein sequence ID" value="KLN60626.1"/>
    <property type="molecule type" value="Genomic_DNA"/>
</dbReference>
<dbReference type="AlphaFoldDB" id="A0A0H2MEJ2"/>
<sequence>MADIVTSFALCEYKGAIKKRRELPVTLMLQVSITWVKRIMLNISISSFGLRKIRLAEEEAR</sequence>
<proteinExistence type="predicted"/>
<accession>A0A0H2MEJ2</accession>
<name>A0A0H2MEJ2_9PROT</name>